<dbReference type="Gene3D" id="2.60.120.10">
    <property type="entry name" value="Jelly Rolls"/>
    <property type="match status" value="1"/>
</dbReference>
<dbReference type="InterPro" id="IPR014710">
    <property type="entry name" value="RmlC-like_jellyroll"/>
</dbReference>
<feature type="chain" id="PRO_5008002118" evidence="1">
    <location>
        <begin position="28"/>
        <end position="144"/>
    </location>
</feature>
<accession>A0A172UJ80</accession>
<dbReference type="Proteomes" id="UP000077143">
    <property type="component" value="Chromosome"/>
</dbReference>
<dbReference type="RefSeq" id="WP_067993032.1">
    <property type="nucleotide sequence ID" value="NZ_CP015596.1"/>
</dbReference>
<protein>
    <submittedName>
        <fullName evidence="2">Cupin</fullName>
    </submittedName>
</protein>
<reference evidence="2 3" key="1">
    <citation type="submission" date="2016-05" db="EMBL/GenBank/DDBJ databases">
        <title>Complete genome sequence of a phthalic acid esters degrading Mycobacterium sp. YC-RL4.</title>
        <authorList>
            <person name="Ren L."/>
            <person name="Fan S."/>
            <person name="Ruth N."/>
            <person name="Jia Y."/>
            <person name="Wang J."/>
            <person name="Qiao C."/>
        </authorList>
    </citation>
    <scope>NUCLEOTIDE SEQUENCE [LARGE SCALE GENOMIC DNA]</scope>
    <source>
        <strain evidence="2 3">YC-RL4</strain>
    </source>
</reference>
<name>A0A172UJ80_9MYCO</name>
<organism evidence="2 3">
    <name type="scientific">Mycobacterium adipatum</name>
    <dbReference type="NCBI Taxonomy" id="1682113"/>
    <lineage>
        <taxon>Bacteria</taxon>
        <taxon>Bacillati</taxon>
        <taxon>Actinomycetota</taxon>
        <taxon>Actinomycetes</taxon>
        <taxon>Mycobacteriales</taxon>
        <taxon>Mycobacteriaceae</taxon>
        <taxon>Mycobacterium</taxon>
    </lineage>
</organism>
<evidence type="ECO:0000256" key="1">
    <source>
        <dbReference type="SAM" id="SignalP"/>
    </source>
</evidence>
<sequence>MTAFRALPLAAAVCAAVLPGPAGPASATPSVGVEARILSQSTLDGQDFITKELTIAPGGSTGWHWHPGQVYGVIRAGTLTHYGSDCAVDGIYPTGAAITEQSGPGYVHLGRNLGPDPLVMWVGYIDPAGSAQATPVSNPGCPFE</sequence>
<evidence type="ECO:0000313" key="3">
    <source>
        <dbReference type="Proteomes" id="UP000077143"/>
    </source>
</evidence>
<dbReference type="InterPro" id="IPR011051">
    <property type="entry name" value="RmlC_Cupin_sf"/>
</dbReference>
<dbReference type="EMBL" id="CP015596">
    <property type="protein sequence ID" value="ANE79202.1"/>
    <property type="molecule type" value="Genomic_DNA"/>
</dbReference>
<dbReference type="AlphaFoldDB" id="A0A172UJ80"/>
<dbReference type="KEGG" id="madi:A7U43_07580"/>
<keyword evidence="1" id="KW-0732">Signal</keyword>
<evidence type="ECO:0000313" key="2">
    <source>
        <dbReference type="EMBL" id="ANE79202.1"/>
    </source>
</evidence>
<gene>
    <name evidence="2" type="ORF">A7U43_07580</name>
</gene>
<dbReference type="STRING" id="1682113.A7U43_07580"/>
<keyword evidence="3" id="KW-1185">Reference proteome</keyword>
<feature type="signal peptide" evidence="1">
    <location>
        <begin position="1"/>
        <end position="27"/>
    </location>
</feature>
<proteinExistence type="predicted"/>
<dbReference type="SUPFAM" id="SSF51182">
    <property type="entry name" value="RmlC-like cupins"/>
    <property type="match status" value="1"/>
</dbReference>